<dbReference type="EMBL" id="JBEPME010000005">
    <property type="protein sequence ID" value="MET3658412.1"/>
    <property type="molecule type" value="Genomic_DNA"/>
</dbReference>
<keyword evidence="3" id="KW-0548">Nucleotidyltransferase</keyword>
<dbReference type="InterPro" id="IPR036775">
    <property type="entry name" value="DNA_pol_Y-fam_lit_finger_sf"/>
</dbReference>
<accession>A0ABV2KBZ5</accession>
<dbReference type="InterPro" id="IPR024728">
    <property type="entry name" value="PolY_HhH_motif"/>
</dbReference>
<dbReference type="InterPro" id="IPR001126">
    <property type="entry name" value="UmuC"/>
</dbReference>
<keyword evidence="6" id="KW-1185">Reference proteome</keyword>
<dbReference type="Pfam" id="PF00817">
    <property type="entry name" value="IMS"/>
    <property type="match status" value="1"/>
</dbReference>
<dbReference type="CDD" id="cd01700">
    <property type="entry name" value="PolY_Pol_V_umuC"/>
    <property type="match status" value="1"/>
</dbReference>
<comment type="caution">
    <text evidence="5">The sequence shown here is derived from an EMBL/GenBank/DDBJ whole genome shotgun (WGS) entry which is preliminary data.</text>
</comment>
<feature type="domain" description="UmuC" evidence="4">
    <location>
        <begin position="12"/>
        <end position="199"/>
    </location>
</feature>
<dbReference type="InterPro" id="IPR043502">
    <property type="entry name" value="DNA/RNA_pol_sf"/>
</dbReference>
<sequence>MMDYSKFPNRQIACIDMMSFYASCMATLHNLDVQTVPIAVVGSFKQSGSVVLAASPPMKKRFRIKTGNRLFEIPSHPEIRLFEPKMAHFLDMSMAITRILHKYVPAEAIHVYSVDECFIDLTGTEKLWGDPEQTVKDIQAEILETLILPSTAGMGPNMLMAKLALDLEAKKTGFAKWTYEDVPTKLWPISPLSEMWGIGSRTEKSLNDISIFSVGDLAHADLKRLEKKFGVMGNQYYHHAWGIDLSELGAPLLEGQAKSYGKGQTLYRDYVTRESVLVVILEMCEDVSRRAREARREGRTVHLGIGYSKHSFGGGFSRSLSIEEATNDTMKIYRTCMALFDKFHDGRPVRKITISITNLEDETSMQLSFFDEHKVRNRKLGMVMDDIRNKYGSTAILRAVSLTEDGTAIGRSKLVGGHK</sequence>
<dbReference type="InterPro" id="IPR050116">
    <property type="entry name" value="DNA_polymerase-Y"/>
</dbReference>
<evidence type="ECO:0000256" key="2">
    <source>
        <dbReference type="ARBA" id="ARBA00022457"/>
    </source>
</evidence>
<dbReference type="SUPFAM" id="SSF100879">
    <property type="entry name" value="Lesion bypass DNA polymerase (Y-family), little finger domain"/>
    <property type="match status" value="1"/>
</dbReference>
<dbReference type="InterPro" id="IPR043128">
    <property type="entry name" value="Rev_trsase/Diguanyl_cyclase"/>
</dbReference>
<protein>
    <submittedName>
        <fullName evidence="5">DNA polymerase V</fullName>
    </submittedName>
</protein>
<dbReference type="PROSITE" id="PS50173">
    <property type="entry name" value="UMUC"/>
    <property type="match status" value="1"/>
</dbReference>
<name>A0ABV2KBZ5_SPOPS</name>
<evidence type="ECO:0000313" key="6">
    <source>
        <dbReference type="Proteomes" id="UP001549104"/>
    </source>
</evidence>
<keyword evidence="3" id="KW-0239">DNA-directed DNA polymerase</keyword>
<dbReference type="SUPFAM" id="SSF56672">
    <property type="entry name" value="DNA/RNA polymerases"/>
    <property type="match status" value="1"/>
</dbReference>
<evidence type="ECO:0000313" key="5">
    <source>
        <dbReference type="EMBL" id="MET3658412.1"/>
    </source>
</evidence>
<dbReference type="Gene3D" id="3.30.1490.100">
    <property type="entry name" value="DNA polymerase, Y-family, little finger domain"/>
    <property type="match status" value="1"/>
</dbReference>
<dbReference type="Pfam" id="PF11798">
    <property type="entry name" value="IMS_HHH"/>
    <property type="match status" value="1"/>
</dbReference>
<keyword evidence="3" id="KW-0808">Transferase</keyword>
<dbReference type="Proteomes" id="UP001549104">
    <property type="component" value="Unassembled WGS sequence"/>
</dbReference>
<reference evidence="5 6" key="1">
    <citation type="submission" date="2024-06" db="EMBL/GenBank/DDBJ databases">
        <title>Sorghum-associated microbial communities from plants grown in Nebraska, USA.</title>
        <authorList>
            <person name="Schachtman D."/>
        </authorList>
    </citation>
    <scope>NUCLEOTIDE SEQUENCE [LARGE SCALE GENOMIC DNA]</scope>
    <source>
        <strain evidence="5 6">1288</strain>
    </source>
</reference>
<dbReference type="Pfam" id="PF11799">
    <property type="entry name" value="IMS_C"/>
    <property type="match status" value="1"/>
</dbReference>
<evidence type="ECO:0000259" key="4">
    <source>
        <dbReference type="PROSITE" id="PS50173"/>
    </source>
</evidence>
<dbReference type="InterPro" id="IPR017961">
    <property type="entry name" value="DNA_pol_Y-fam_little_finger"/>
</dbReference>
<organism evidence="5 6">
    <name type="scientific">Sporosarcina psychrophila</name>
    <name type="common">Bacillus psychrophilus</name>
    <dbReference type="NCBI Taxonomy" id="1476"/>
    <lineage>
        <taxon>Bacteria</taxon>
        <taxon>Bacillati</taxon>
        <taxon>Bacillota</taxon>
        <taxon>Bacilli</taxon>
        <taxon>Bacillales</taxon>
        <taxon>Caryophanaceae</taxon>
        <taxon>Sporosarcina</taxon>
    </lineage>
</organism>
<dbReference type="PANTHER" id="PTHR11076">
    <property type="entry name" value="DNA REPAIR POLYMERASE UMUC / TRANSFERASE FAMILY MEMBER"/>
    <property type="match status" value="1"/>
</dbReference>
<comment type="similarity">
    <text evidence="1">Belongs to the DNA polymerase type-Y family.</text>
</comment>
<dbReference type="Gene3D" id="1.10.150.20">
    <property type="entry name" value="5' to 3' exonuclease, C-terminal subdomain"/>
    <property type="match status" value="1"/>
</dbReference>
<evidence type="ECO:0000256" key="1">
    <source>
        <dbReference type="ARBA" id="ARBA00010945"/>
    </source>
</evidence>
<dbReference type="Gene3D" id="3.30.70.270">
    <property type="match status" value="1"/>
</dbReference>
<evidence type="ECO:0000256" key="3">
    <source>
        <dbReference type="ARBA" id="ARBA00022932"/>
    </source>
</evidence>
<keyword evidence="2" id="KW-0515">Mutator protein</keyword>
<proteinExistence type="inferred from homology"/>
<dbReference type="PANTHER" id="PTHR11076:SF35">
    <property type="entry name" value="DNA REPAIR PROTEIN HOMOLOG YOBH"/>
    <property type="match status" value="1"/>
</dbReference>
<gene>
    <name evidence="5" type="ORF">ABIC55_003529</name>
</gene>
<dbReference type="Gene3D" id="3.40.1170.60">
    <property type="match status" value="1"/>
</dbReference>